<sequence>MNVSKLNVQLQSTLTVGNCSVGRRNPQSANLYVDLGGGGSGGEEIPYIFCSPSPLHLQNLAGTTSLLSKSLLIKNTGTSAHQEDRMKFCFSLAISCIAVALCHGYCFLQPNNEGTEYEGCVDLYDGQRHLFGSTWNTAECLKCRCDERGMECCSSRFRTFASSQLE</sequence>
<keyword evidence="3" id="KW-0964">Secreted</keyword>
<comment type="subcellular location">
    <subcellularLocation>
        <location evidence="1">Secreted</location>
    </subcellularLocation>
</comment>
<keyword evidence="4" id="KW-1015">Disulfide bond</keyword>
<dbReference type="GO" id="GO:0005576">
    <property type="term" value="C:extracellular region"/>
    <property type="evidence" value="ECO:0007669"/>
    <property type="project" value="UniProtKB-SubCell"/>
</dbReference>
<dbReference type="InterPro" id="IPR008735">
    <property type="entry name" value="PSP94"/>
</dbReference>
<organism evidence="5 6">
    <name type="scientific">Phrynocephalus forsythii</name>
    <dbReference type="NCBI Taxonomy" id="171643"/>
    <lineage>
        <taxon>Eukaryota</taxon>
        <taxon>Metazoa</taxon>
        <taxon>Chordata</taxon>
        <taxon>Craniata</taxon>
        <taxon>Vertebrata</taxon>
        <taxon>Euteleostomi</taxon>
        <taxon>Lepidosauria</taxon>
        <taxon>Squamata</taxon>
        <taxon>Bifurcata</taxon>
        <taxon>Unidentata</taxon>
        <taxon>Episquamata</taxon>
        <taxon>Toxicofera</taxon>
        <taxon>Iguania</taxon>
        <taxon>Acrodonta</taxon>
        <taxon>Agamidae</taxon>
        <taxon>Agaminae</taxon>
        <taxon>Phrynocephalus</taxon>
    </lineage>
</organism>
<dbReference type="PANTHER" id="PTHR10500:SF7">
    <property type="entry name" value="BETA-MICROSEMINOPROTEIN"/>
    <property type="match status" value="1"/>
</dbReference>
<dbReference type="AlphaFoldDB" id="A0A9Q0X7J9"/>
<proteinExistence type="inferred from homology"/>
<dbReference type="PANTHER" id="PTHR10500">
    <property type="entry name" value="BETA-MICROSEMINOPROTEIN"/>
    <property type="match status" value="1"/>
</dbReference>
<dbReference type="EMBL" id="JAPFRF010000022">
    <property type="protein sequence ID" value="KAJ7305243.1"/>
    <property type="molecule type" value="Genomic_DNA"/>
</dbReference>
<evidence type="ECO:0000256" key="4">
    <source>
        <dbReference type="ARBA" id="ARBA00023157"/>
    </source>
</evidence>
<evidence type="ECO:0000313" key="5">
    <source>
        <dbReference type="EMBL" id="KAJ7305243.1"/>
    </source>
</evidence>
<reference evidence="5" key="1">
    <citation type="journal article" date="2023" name="DNA Res.">
        <title>Chromosome-level genome assembly of Phrynocephalus forsythii using third-generation DNA sequencing and Hi-C analysis.</title>
        <authorList>
            <person name="Qi Y."/>
            <person name="Zhao W."/>
            <person name="Zhao Y."/>
            <person name="Niu C."/>
            <person name="Cao S."/>
            <person name="Zhang Y."/>
        </authorList>
    </citation>
    <scope>NUCLEOTIDE SEQUENCE</scope>
    <source>
        <tissue evidence="5">Muscle</tissue>
    </source>
</reference>
<comment type="caution">
    <text evidence="5">The sequence shown here is derived from an EMBL/GenBank/DDBJ whole genome shotgun (WGS) entry which is preliminary data.</text>
</comment>
<gene>
    <name evidence="5" type="ORF">JRQ81_011155</name>
</gene>
<keyword evidence="6" id="KW-1185">Reference proteome</keyword>
<dbReference type="Pfam" id="PF05825">
    <property type="entry name" value="PSP94"/>
    <property type="match status" value="1"/>
</dbReference>
<evidence type="ECO:0000313" key="6">
    <source>
        <dbReference type="Proteomes" id="UP001142489"/>
    </source>
</evidence>
<evidence type="ECO:0000256" key="3">
    <source>
        <dbReference type="ARBA" id="ARBA00022525"/>
    </source>
</evidence>
<accession>A0A9Q0X7J9</accession>
<evidence type="ECO:0000256" key="1">
    <source>
        <dbReference type="ARBA" id="ARBA00004613"/>
    </source>
</evidence>
<dbReference type="OrthoDB" id="6076852at2759"/>
<dbReference type="Proteomes" id="UP001142489">
    <property type="component" value="Unassembled WGS sequence"/>
</dbReference>
<evidence type="ECO:0000256" key="2">
    <source>
        <dbReference type="ARBA" id="ARBA00010352"/>
    </source>
</evidence>
<name>A0A9Q0X7J9_9SAUR</name>
<comment type="similarity">
    <text evidence="2">Belongs to the beta-microseminoprotein family.</text>
</comment>
<protein>
    <recommendedName>
        <fullName evidence="7">Beta-microseminoprotein</fullName>
    </recommendedName>
</protein>
<evidence type="ECO:0008006" key="7">
    <source>
        <dbReference type="Google" id="ProtNLM"/>
    </source>
</evidence>
<dbReference type="Gene3D" id="2.10.70.10">
    <property type="entry name" value="Complement Module, domain 1"/>
    <property type="match status" value="1"/>
</dbReference>